<dbReference type="GO" id="GO:0016887">
    <property type="term" value="F:ATP hydrolysis activity"/>
    <property type="evidence" value="ECO:0007669"/>
    <property type="project" value="InterPro"/>
</dbReference>
<keyword evidence="7" id="KW-0547">Nucleotide-binding</keyword>
<dbReference type="InterPro" id="IPR017871">
    <property type="entry name" value="ABC_transporter-like_CS"/>
</dbReference>
<dbReference type="KEGG" id="bapi:BBC0122_020170"/>
<dbReference type="Gene3D" id="1.20.1560.10">
    <property type="entry name" value="ABC transporter type 1, transmembrane domain"/>
    <property type="match status" value="1"/>
</dbReference>
<protein>
    <submittedName>
        <fullName evidence="15">ATP-binding cassette, subfamily B</fullName>
    </submittedName>
</protein>
<evidence type="ECO:0000256" key="10">
    <source>
        <dbReference type="ARBA" id="ARBA00023136"/>
    </source>
</evidence>
<feature type="transmembrane region" description="Helical" evidence="12">
    <location>
        <begin position="313"/>
        <end position="337"/>
    </location>
</feature>
<evidence type="ECO:0000313" key="16">
    <source>
        <dbReference type="Proteomes" id="UP000189632"/>
    </source>
</evidence>
<dbReference type="InterPro" id="IPR036640">
    <property type="entry name" value="ABC1_TM_sf"/>
</dbReference>
<feature type="region of interest" description="Disordered" evidence="11">
    <location>
        <begin position="615"/>
        <end position="651"/>
    </location>
</feature>
<evidence type="ECO:0000256" key="8">
    <source>
        <dbReference type="ARBA" id="ARBA00022840"/>
    </source>
</evidence>
<dbReference type="InterPro" id="IPR003593">
    <property type="entry name" value="AAA+_ATPase"/>
</dbReference>
<dbReference type="GO" id="GO:0005524">
    <property type="term" value="F:ATP binding"/>
    <property type="evidence" value="ECO:0007669"/>
    <property type="project" value="UniProtKB-KW"/>
</dbReference>
<dbReference type="PANTHER" id="PTHR24221">
    <property type="entry name" value="ATP-BINDING CASSETTE SUB-FAMILY B"/>
    <property type="match status" value="1"/>
</dbReference>
<feature type="transmembrane region" description="Helical" evidence="12">
    <location>
        <begin position="174"/>
        <end position="193"/>
    </location>
</feature>
<evidence type="ECO:0000256" key="6">
    <source>
        <dbReference type="ARBA" id="ARBA00022692"/>
    </source>
</evidence>
<sequence length="651" mass="72143">MDKTNKTIPKLSKISHSRFLTIFAVAVMSQQPSMNSTFYDSEKPATFLGLLRYSRFFTGSAIITAIIAAALSIAPFYVISLIAGELLKPTVNTTRIWYLAGVATGLVLLRWIFVSLSDMLAHKGAFTILFTLRKRAAQKLGEVPLSFFASQSSGKLRRTLYDDIDSLESLYAHILPNLSSAPIVSLSALILLFFSDWRLAIIVLIPLPIAFFAQWWMTRGMGDDMREWIGLQQKISGEISEFIRGVHVIKSFGLDTRSFGNLSKTIHNAVDWAHSFAARVTRSFMTFAILLRGNLVLVAPIGAIFYVNGSLDAATFVLFLLLSPLVLEPLLTLSGALHEKMNHIEAMDHINEVLTAKPLIENHNSKTPEGPYEIVFDDVSYSYGKRLAIDHVSFSAKADKVTALVGPSGSGKSTLLKLVARLYEFDHGHLTIGGLDVRDWRLDDLLDKTSIVFQDVVLLYGTVADNLRIAKPDASDEELKEACRLAKADGFIEALPQGYDTLLQERGSQLSGGERQRLSIARAFLKNAPILLLDEPTSSLDPENENLIHEALETLYKNRTVLIVGHHLQNLVSADKIIVMDHGKLAGEGRHEELLKNCPTYRILWQDQLSAGEWSLGEEAEKTEEKTDTNGQDNKTLSTKQDNLAEKGGQS</sequence>
<evidence type="ECO:0000256" key="2">
    <source>
        <dbReference type="ARBA" id="ARBA00005417"/>
    </source>
</evidence>
<evidence type="ECO:0000256" key="1">
    <source>
        <dbReference type="ARBA" id="ARBA00004651"/>
    </source>
</evidence>
<dbReference type="GO" id="GO:0140359">
    <property type="term" value="F:ABC-type transporter activity"/>
    <property type="evidence" value="ECO:0007669"/>
    <property type="project" value="InterPro"/>
</dbReference>
<evidence type="ECO:0000256" key="12">
    <source>
        <dbReference type="SAM" id="Phobius"/>
    </source>
</evidence>
<feature type="compositionally biased region" description="Polar residues" evidence="11">
    <location>
        <begin position="629"/>
        <end position="642"/>
    </location>
</feature>
<reference evidence="15 16" key="1">
    <citation type="submission" date="2016-11" db="EMBL/GenBank/DDBJ databases">
        <title>Comparative genomics of Bartonella apis.</title>
        <authorList>
            <person name="Engel P."/>
        </authorList>
    </citation>
    <scope>NUCLEOTIDE SEQUENCE [LARGE SCALE GENOMIC DNA]</scope>
    <source>
        <strain evidence="15 16">BBC0122</strain>
    </source>
</reference>
<dbReference type="InterPro" id="IPR027417">
    <property type="entry name" value="P-loop_NTPase"/>
</dbReference>
<dbReference type="PROSITE" id="PS50893">
    <property type="entry name" value="ABC_TRANSPORTER_2"/>
    <property type="match status" value="1"/>
</dbReference>
<keyword evidence="10 12" id="KW-0472">Membrane</keyword>
<accession>A0A1U9MK56</accession>
<keyword evidence="5" id="KW-0762">Sugar transport</keyword>
<dbReference type="PROSITE" id="PS50929">
    <property type="entry name" value="ABC_TM1F"/>
    <property type="match status" value="1"/>
</dbReference>
<evidence type="ECO:0000259" key="13">
    <source>
        <dbReference type="PROSITE" id="PS50893"/>
    </source>
</evidence>
<evidence type="ECO:0000256" key="5">
    <source>
        <dbReference type="ARBA" id="ARBA00022597"/>
    </source>
</evidence>
<dbReference type="PROSITE" id="PS00211">
    <property type="entry name" value="ABC_TRANSPORTER_1"/>
    <property type="match status" value="1"/>
</dbReference>
<dbReference type="PANTHER" id="PTHR24221:SF654">
    <property type="entry name" value="ATP-BINDING CASSETTE SUB-FAMILY B MEMBER 6"/>
    <property type="match status" value="1"/>
</dbReference>
<gene>
    <name evidence="15" type="ORF">BBC0122_020170</name>
</gene>
<keyword evidence="8 15" id="KW-0067">ATP-binding</keyword>
<dbReference type="Pfam" id="PF00005">
    <property type="entry name" value="ABC_tran"/>
    <property type="match status" value="1"/>
</dbReference>
<feature type="transmembrane region" description="Helical" evidence="12">
    <location>
        <begin position="96"/>
        <end position="113"/>
    </location>
</feature>
<feature type="transmembrane region" description="Helical" evidence="12">
    <location>
        <begin position="284"/>
        <end position="307"/>
    </location>
</feature>
<dbReference type="InterPro" id="IPR011527">
    <property type="entry name" value="ABC1_TM_dom"/>
</dbReference>
<dbReference type="Proteomes" id="UP000189632">
    <property type="component" value="Chromosome"/>
</dbReference>
<evidence type="ECO:0000256" key="7">
    <source>
        <dbReference type="ARBA" id="ARBA00022741"/>
    </source>
</evidence>
<organism evidence="15 16">
    <name type="scientific">Bartonella choladocola</name>
    <dbReference type="NCBI Taxonomy" id="2750995"/>
    <lineage>
        <taxon>Bacteria</taxon>
        <taxon>Pseudomonadati</taxon>
        <taxon>Pseudomonadota</taxon>
        <taxon>Alphaproteobacteria</taxon>
        <taxon>Hyphomicrobiales</taxon>
        <taxon>Bartonellaceae</taxon>
        <taxon>Bartonella</taxon>
    </lineage>
</organism>
<dbReference type="FunFam" id="3.40.50.300:FF:000221">
    <property type="entry name" value="Multidrug ABC transporter ATP-binding protein"/>
    <property type="match status" value="1"/>
</dbReference>
<dbReference type="OrthoDB" id="9806127at2"/>
<feature type="transmembrane region" description="Helical" evidence="12">
    <location>
        <begin position="199"/>
        <end position="217"/>
    </location>
</feature>
<dbReference type="SUPFAM" id="SSF90123">
    <property type="entry name" value="ABC transporter transmembrane region"/>
    <property type="match status" value="1"/>
</dbReference>
<dbReference type="STRING" id="1686310.BBC0244_018900"/>
<dbReference type="GO" id="GO:0005886">
    <property type="term" value="C:plasma membrane"/>
    <property type="evidence" value="ECO:0007669"/>
    <property type="project" value="UniProtKB-SubCell"/>
</dbReference>
<name>A0A1U9MK56_9HYPH</name>
<evidence type="ECO:0000256" key="11">
    <source>
        <dbReference type="SAM" id="MobiDB-lite"/>
    </source>
</evidence>
<dbReference type="Pfam" id="PF00664">
    <property type="entry name" value="ABC_membrane"/>
    <property type="match status" value="1"/>
</dbReference>
<evidence type="ECO:0000256" key="9">
    <source>
        <dbReference type="ARBA" id="ARBA00022989"/>
    </source>
</evidence>
<dbReference type="Gene3D" id="3.40.50.300">
    <property type="entry name" value="P-loop containing nucleotide triphosphate hydrolases"/>
    <property type="match status" value="1"/>
</dbReference>
<dbReference type="EMBL" id="CP015625">
    <property type="protein sequence ID" value="AQT48110.1"/>
    <property type="molecule type" value="Genomic_DNA"/>
</dbReference>
<dbReference type="SMART" id="SM00382">
    <property type="entry name" value="AAA"/>
    <property type="match status" value="1"/>
</dbReference>
<dbReference type="SUPFAM" id="SSF52540">
    <property type="entry name" value="P-loop containing nucleoside triphosphate hydrolases"/>
    <property type="match status" value="1"/>
</dbReference>
<keyword evidence="3" id="KW-0813">Transport</keyword>
<evidence type="ECO:0000256" key="3">
    <source>
        <dbReference type="ARBA" id="ARBA00022448"/>
    </source>
</evidence>
<dbReference type="InterPro" id="IPR039421">
    <property type="entry name" value="Type_1_exporter"/>
</dbReference>
<evidence type="ECO:0000256" key="4">
    <source>
        <dbReference type="ARBA" id="ARBA00022475"/>
    </source>
</evidence>
<dbReference type="AlphaFoldDB" id="A0A1U9MK56"/>
<evidence type="ECO:0000259" key="14">
    <source>
        <dbReference type="PROSITE" id="PS50929"/>
    </source>
</evidence>
<keyword evidence="6 12" id="KW-0812">Transmembrane</keyword>
<feature type="compositionally biased region" description="Basic and acidic residues" evidence="11">
    <location>
        <begin position="619"/>
        <end position="628"/>
    </location>
</feature>
<feature type="domain" description="ABC transporter" evidence="13">
    <location>
        <begin position="374"/>
        <end position="607"/>
    </location>
</feature>
<proteinExistence type="inferred from homology"/>
<keyword evidence="16" id="KW-1185">Reference proteome</keyword>
<feature type="transmembrane region" description="Helical" evidence="12">
    <location>
        <begin position="61"/>
        <end position="84"/>
    </location>
</feature>
<keyword evidence="4" id="KW-1003">Cell membrane</keyword>
<comment type="similarity">
    <text evidence="2">Belongs to the ABC transporter superfamily.</text>
</comment>
<comment type="subcellular location">
    <subcellularLocation>
        <location evidence="1">Cell membrane</location>
        <topology evidence="1">Multi-pass membrane protein</topology>
    </subcellularLocation>
</comment>
<evidence type="ECO:0000313" key="15">
    <source>
        <dbReference type="EMBL" id="AQT48110.1"/>
    </source>
</evidence>
<dbReference type="InterPro" id="IPR003439">
    <property type="entry name" value="ABC_transporter-like_ATP-bd"/>
</dbReference>
<feature type="domain" description="ABC transmembrane type-1" evidence="14">
    <location>
        <begin position="61"/>
        <end position="342"/>
    </location>
</feature>
<keyword evidence="9 12" id="KW-1133">Transmembrane helix</keyword>